<evidence type="ECO:0000313" key="5">
    <source>
        <dbReference type="EMBL" id="MPM34165.1"/>
    </source>
</evidence>
<evidence type="ECO:0000256" key="2">
    <source>
        <dbReference type="ARBA" id="ARBA00022694"/>
    </source>
</evidence>
<dbReference type="GO" id="GO:0160148">
    <property type="term" value="F:tRNA pseudouridine(55) synthase activity"/>
    <property type="evidence" value="ECO:0007669"/>
    <property type="project" value="UniProtKB-EC"/>
</dbReference>
<dbReference type="PANTHER" id="PTHR13767:SF2">
    <property type="entry name" value="PSEUDOURIDYLATE SYNTHASE TRUB1"/>
    <property type="match status" value="1"/>
</dbReference>
<evidence type="ECO:0000259" key="4">
    <source>
        <dbReference type="Pfam" id="PF01509"/>
    </source>
</evidence>
<dbReference type="InterPro" id="IPR020103">
    <property type="entry name" value="PsdUridine_synth_cat_dom_sf"/>
</dbReference>
<dbReference type="InterPro" id="IPR014780">
    <property type="entry name" value="tRNA_psdUridine_synth_TruB"/>
</dbReference>
<accession>A0A644YZV3</accession>
<sequence length="288" mass="31674">MDGVVVLLKPPGMTSSNAVFDARKLFCEKRAGHLGTLDPAAAGVLPICFGRATRLFDLLVDKDKEYVFEIAFGVKTDTQDAFGKVLARDSRIVSAEQVRSVLPSLTGIQNQAASIYSALKIDGKKMYELARAGEDVEPKTRSVQIDALELLLQTGENRFLLKAVCSRGTYIRSLCESIAERLDTIAYMPFLLRTRSGPFTIEQALSIGELESSKQEGTLERAMISCEQAVSFLPEVRLLEDRRTPAKNGLETNLKGLANGYCRLYAGEEFLGVGLAEKGCVKLRIHLY</sequence>
<dbReference type="HAMAP" id="MF_01080">
    <property type="entry name" value="TruB_bact"/>
    <property type="match status" value="1"/>
</dbReference>
<dbReference type="PANTHER" id="PTHR13767">
    <property type="entry name" value="TRNA-PSEUDOURIDINE SYNTHASE"/>
    <property type="match status" value="1"/>
</dbReference>
<evidence type="ECO:0000256" key="1">
    <source>
        <dbReference type="ARBA" id="ARBA00012787"/>
    </source>
</evidence>
<proteinExistence type="inferred from homology"/>
<gene>
    <name evidence="5" type="primary">truB_24</name>
    <name evidence="5" type="ORF">SDC9_80747</name>
</gene>
<dbReference type="InterPro" id="IPR002501">
    <property type="entry name" value="PsdUridine_synth_N"/>
</dbReference>
<evidence type="ECO:0000256" key="3">
    <source>
        <dbReference type="ARBA" id="ARBA00023235"/>
    </source>
</evidence>
<dbReference type="GO" id="GO:0003723">
    <property type="term" value="F:RNA binding"/>
    <property type="evidence" value="ECO:0007669"/>
    <property type="project" value="InterPro"/>
</dbReference>
<dbReference type="CDD" id="cd02573">
    <property type="entry name" value="PseudoU_synth_EcTruB"/>
    <property type="match status" value="1"/>
</dbReference>
<dbReference type="NCBIfam" id="TIGR00431">
    <property type="entry name" value="TruB"/>
    <property type="match status" value="1"/>
</dbReference>
<dbReference type="AlphaFoldDB" id="A0A644YZV3"/>
<keyword evidence="2" id="KW-0819">tRNA processing</keyword>
<feature type="domain" description="Pseudouridine synthase II N-terminal" evidence="4">
    <location>
        <begin position="23"/>
        <end position="171"/>
    </location>
</feature>
<dbReference type="Gene3D" id="3.30.2350.10">
    <property type="entry name" value="Pseudouridine synthase"/>
    <property type="match status" value="1"/>
</dbReference>
<keyword evidence="3 5" id="KW-0413">Isomerase</keyword>
<reference evidence="5" key="1">
    <citation type="submission" date="2019-08" db="EMBL/GenBank/DDBJ databases">
        <authorList>
            <person name="Kucharzyk K."/>
            <person name="Murdoch R.W."/>
            <person name="Higgins S."/>
            <person name="Loffler F."/>
        </authorList>
    </citation>
    <scope>NUCLEOTIDE SEQUENCE</scope>
</reference>
<protein>
    <recommendedName>
        <fullName evidence="1">tRNA pseudouridine(55) synthase</fullName>
        <ecNumber evidence="1">5.4.99.25</ecNumber>
    </recommendedName>
</protein>
<dbReference type="GO" id="GO:0006400">
    <property type="term" value="P:tRNA modification"/>
    <property type="evidence" value="ECO:0007669"/>
    <property type="project" value="TreeGrafter"/>
</dbReference>
<dbReference type="EMBL" id="VSSQ01006890">
    <property type="protein sequence ID" value="MPM34165.1"/>
    <property type="molecule type" value="Genomic_DNA"/>
</dbReference>
<comment type="caution">
    <text evidence="5">The sequence shown here is derived from an EMBL/GenBank/DDBJ whole genome shotgun (WGS) entry which is preliminary data.</text>
</comment>
<dbReference type="Pfam" id="PF01509">
    <property type="entry name" value="TruB_N"/>
    <property type="match status" value="1"/>
</dbReference>
<organism evidence="5">
    <name type="scientific">bioreactor metagenome</name>
    <dbReference type="NCBI Taxonomy" id="1076179"/>
    <lineage>
        <taxon>unclassified sequences</taxon>
        <taxon>metagenomes</taxon>
        <taxon>ecological metagenomes</taxon>
    </lineage>
</organism>
<dbReference type="GO" id="GO:1990481">
    <property type="term" value="P:mRNA pseudouridine synthesis"/>
    <property type="evidence" value="ECO:0007669"/>
    <property type="project" value="TreeGrafter"/>
</dbReference>
<dbReference type="EC" id="5.4.99.25" evidence="1"/>
<name>A0A644YZV3_9ZZZZ</name>
<dbReference type="SUPFAM" id="SSF55120">
    <property type="entry name" value="Pseudouridine synthase"/>
    <property type="match status" value="1"/>
</dbReference>